<dbReference type="CTD" id="20200191"/>
<sequence>MPVRHVSLLGYSNASIQHDENVTDAYSKMKYYTNKDIQKFVYHYYNNHNDYNNYNSNCSNITLNSIISKVLRMTRNIKLLPPHQQQQNHKNYIRGEAPVNLTYNDILNYHKNINHNHYKNSSSSNHHNFQKYTWIMKPKFHRSRHGNQDRRNIAGGSVNDHYKLTDKMKKLFPKFIYTGLGKRFAIKVSVNN</sequence>
<dbReference type="InParanoid" id="T1EUE1"/>
<dbReference type="EMBL" id="AMQM01001438">
    <property type="status" value="NOT_ANNOTATED_CDS"/>
    <property type="molecule type" value="Genomic_DNA"/>
</dbReference>
<proteinExistence type="predicted"/>
<name>T1EUE1_HELRO</name>
<evidence type="ECO:0000313" key="2">
    <source>
        <dbReference type="EnsemblMetazoa" id="HelroP163712"/>
    </source>
</evidence>
<gene>
    <name evidence="2" type="primary">20200191</name>
    <name evidence="1" type="ORF">HELRODRAFT_163712</name>
</gene>
<organism evidence="2 3">
    <name type="scientific">Helobdella robusta</name>
    <name type="common">Californian leech</name>
    <dbReference type="NCBI Taxonomy" id="6412"/>
    <lineage>
        <taxon>Eukaryota</taxon>
        <taxon>Metazoa</taxon>
        <taxon>Spiralia</taxon>
        <taxon>Lophotrochozoa</taxon>
        <taxon>Annelida</taxon>
        <taxon>Clitellata</taxon>
        <taxon>Hirudinea</taxon>
        <taxon>Rhynchobdellida</taxon>
        <taxon>Glossiphoniidae</taxon>
        <taxon>Helobdella</taxon>
    </lineage>
</organism>
<evidence type="ECO:0000313" key="3">
    <source>
        <dbReference type="Proteomes" id="UP000015101"/>
    </source>
</evidence>
<dbReference type="KEGG" id="hro:HELRODRAFT_163712"/>
<protein>
    <submittedName>
        <fullName evidence="1 2">Uncharacterized protein</fullName>
    </submittedName>
</protein>
<dbReference type="Proteomes" id="UP000015101">
    <property type="component" value="Unassembled WGS sequence"/>
</dbReference>
<reference evidence="1 3" key="2">
    <citation type="journal article" date="2013" name="Nature">
        <title>Insights into bilaterian evolution from three spiralian genomes.</title>
        <authorList>
            <person name="Simakov O."/>
            <person name="Marletaz F."/>
            <person name="Cho S.J."/>
            <person name="Edsinger-Gonzales E."/>
            <person name="Havlak P."/>
            <person name="Hellsten U."/>
            <person name="Kuo D.H."/>
            <person name="Larsson T."/>
            <person name="Lv J."/>
            <person name="Arendt D."/>
            <person name="Savage R."/>
            <person name="Osoegawa K."/>
            <person name="de Jong P."/>
            <person name="Grimwood J."/>
            <person name="Chapman J.A."/>
            <person name="Shapiro H."/>
            <person name="Aerts A."/>
            <person name="Otillar R.P."/>
            <person name="Terry A.Y."/>
            <person name="Boore J.L."/>
            <person name="Grigoriev I.V."/>
            <person name="Lindberg D.R."/>
            <person name="Seaver E.C."/>
            <person name="Weisblat D.A."/>
            <person name="Putnam N.H."/>
            <person name="Rokhsar D.S."/>
        </authorList>
    </citation>
    <scope>NUCLEOTIDE SEQUENCE</scope>
</reference>
<dbReference type="RefSeq" id="XP_009025758.1">
    <property type="nucleotide sequence ID" value="XM_009027510.1"/>
</dbReference>
<keyword evidence="3" id="KW-1185">Reference proteome</keyword>
<dbReference type="EnsemblMetazoa" id="HelroT163712">
    <property type="protein sequence ID" value="HelroP163712"/>
    <property type="gene ID" value="HelroG163712"/>
</dbReference>
<reference evidence="2" key="3">
    <citation type="submission" date="2015-06" db="UniProtKB">
        <authorList>
            <consortium name="EnsemblMetazoa"/>
        </authorList>
    </citation>
    <scope>IDENTIFICATION</scope>
</reference>
<reference evidence="3" key="1">
    <citation type="submission" date="2012-12" db="EMBL/GenBank/DDBJ databases">
        <authorList>
            <person name="Hellsten U."/>
            <person name="Grimwood J."/>
            <person name="Chapman J.A."/>
            <person name="Shapiro H."/>
            <person name="Aerts A."/>
            <person name="Otillar R.P."/>
            <person name="Terry A.Y."/>
            <person name="Boore J.L."/>
            <person name="Simakov O."/>
            <person name="Marletaz F."/>
            <person name="Cho S.-J."/>
            <person name="Edsinger-Gonzales E."/>
            <person name="Havlak P."/>
            <person name="Kuo D.-H."/>
            <person name="Larsson T."/>
            <person name="Lv J."/>
            <person name="Arendt D."/>
            <person name="Savage R."/>
            <person name="Osoegawa K."/>
            <person name="de Jong P."/>
            <person name="Lindberg D.R."/>
            <person name="Seaver E.C."/>
            <person name="Weisblat D.A."/>
            <person name="Putnam N.H."/>
            <person name="Grigoriev I.V."/>
            <person name="Rokhsar D.S."/>
        </authorList>
    </citation>
    <scope>NUCLEOTIDE SEQUENCE</scope>
</reference>
<dbReference type="GeneID" id="20200191"/>
<evidence type="ECO:0000313" key="1">
    <source>
        <dbReference type="EMBL" id="ESN96623.1"/>
    </source>
</evidence>
<dbReference type="AlphaFoldDB" id="T1EUE1"/>
<accession>T1EUE1</accession>
<dbReference type="EMBL" id="KB097495">
    <property type="protein sequence ID" value="ESN96623.1"/>
    <property type="molecule type" value="Genomic_DNA"/>
</dbReference>
<dbReference type="HOGENOM" id="CLU_1416576_0_0_1"/>